<accession>A0A9D9DV37</accession>
<reference evidence="2" key="2">
    <citation type="journal article" date="2021" name="PeerJ">
        <title>Extensive microbial diversity within the chicken gut microbiome revealed by metagenomics and culture.</title>
        <authorList>
            <person name="Gilroy R."/>
            <person name="Ravi A."/>
            <person name="Getino M."/>
            <person name="Pursley I."/>
            <person name="Horton D.L."/>
            <person name="Alikhan N.F."/>
            <person name="Baker D."/>
            <person name="Gharbi K."/>
            <person name="Hall N."/>
            <person name="Watson M."/>
            <person name="Adriaenssens E.M."/>
            <person name="Foster-Nyarko E."/>
            <person name="Jarju S."/>
            <person name="Secka A."/>
            <person name="Antonio M."/>
            <person name="Oren A."/>
            <person name="Chaudhuri R.R."/>
            <person name="La Ragione R."/>
            <person name="Hildebrand F."/>
            <person name="Pallen M.J."/>
        </authorList>
    </citation>
    <scope>NUCLEOTIDE SEQUENCE</scope>
    <source>
        <strain evidence="2">2889</strain>
    </source>
</reference>
<evidence type="ECO:0000313" key="3">
    <source>
        <dbReference type="Proteomes" id="UP000823612"/>
    </source>
</evidence>
<dbReference type="Gene3D" id="2.60.40.10">
    <property type="entry name" value="Immunoglobulins"/>
    <property type="match status" value="3"/>
</dbReference>
<reference evidence="2" key="1">
    <citation type="submission" date="2020-10" db="EMBL/GenBank/DDBJ databases">
        <authorList>
            <person name="Gilroy R."/>
        </authorList>
    </citation>
    <scope>NUCLEOTIDE SEQUENCE</scope>
    <source>
        <strain evidence="2">2889</strain>
    </source>
</reference>
<organism evidence="2 3">
    <name type="scientific">Candidatus Pullibacteroides excrementavium</name>
    <dbReference type="NCBI Taxonomy" id="2840905"/>
    <lineage>
        <taxon>Bacteria</taxon>
        <taxon>Pseudomonadati</taxon>
        <taxon>Bacteroidota</taxon>
        <taxon>Bacteroidia</taxon>
        <taxon>Bacteroidales</taxon>
        <taxon>Candidatus Pullibacteroides</taxon>
    </lineage>
</organism>
<dbReference type="NCBIfam" id="TIGR04183">
    <property type="entry name" value="Por_Secre_tail"/>
    <property type="match status" value="1"/>
</dbReference>
<proteinExistence type="predicted"/>
<dbReference type="SUPFAM" id="SSF49265">
    <property type="entry name" value="Fibronectin type III"/>
    <property type="match status" value="1"/>
</dbReference>
<sequence length="983" mass="107282">MVRVSEYVEELYGLEAPVNLSSPTKITADGSRIYGRTNYQGAAVPWCLVLDDTQILSRPRSFSAMQFPGQLVVSMTWRAPLQDQFHAIGYNVFCDSVQVNTELIPVGQEEFLQTEGVEESIHEYAVQAVYPEGVSAFSESVQLMVVGDGGCFPVQEIGSQVVYNRYVDIWWGLPSSQMHATASTDSWDGVLRTQTRLGMDDASGRRLNSQSKSYMNENLDVISYDNLELYGFACGVAVNNRLFAGAYESGNLYVFNMTDMSVEEVVPIQGASSITNMVYLDGELYLATETDEILVFNVANMSVGNRIKTISGVNVLHLSYIPELDGGNGGFAYGDVNSLLFCTMRGKAVDPGVAFNIQNINICGTAYYDGKLYMFSQSGKTSDELYTFDFTTGQLVGKRVLSENPRLGAIEPTWGFIAGGLSLSVLPDSTIALGAMLQFQGTDSHIAFLELESSPSILGYVLYRNNEPVLPEGEYIHGLSFSDTLMEAGDYTYTVKVVNENGCENILPDVKTTVVISPIDGCSAPSSLKAVESNASVMLGWEYESGEGPSLVGFDIYRDDELVVSKFANTAYTDCNLAPGSYLYRVEAFHNNSCVAADSIQIEVTLEGKMMPPAYLTLDKSKDESGDYAVEMNWGLPYYEEPLALGYCGLPYDGTCAQDGSPLWVLIGWDSVGLNPYRDLYIVGMEFFIGEGMEDFYGTVFVNNAQVLMCSPASRVLESEWNTMIFPEFISMDQPVEALVGYKVSYTDNTQPVAVFDAGPGVAGYGDLLSTDGQQWTTLEASGVSANWCINALVVAQRDLEEAKKSGANLLQNPLVKTMSLTKLGLMEPQAVAAPKATSESVKLLGFNVYRDGEKLNADMLRTLSYTDTAVPEGSYEYSASAVYSEGEMECSPVLIDVDDVANESMANPALALQVYPNPASDVVRVKGSYVSLEVLSLSGQQMARYDNAPEEISVAAWAPGIYILDFELPDGSRERQKLVIGE</sequence>
<name>A0A9D9DV37_9BACT</name>
<gene>
    <name evidence="2" type="ORF">IAB08_09550</name>
</gene>
<evidence type="ECO:0000259" key="1">
    <source>
        <dbReference type="Pfam" id="PF18962"/>
    </source>
</evidence>
<dbReference type="AlphaFoldDB" id="A0A9D9DV37"/>
<evidence type="ECO:0000313" key="2">
    <source>
        <dbReference type="EMBL" id="MBO8433515.1"/>
    </source>
</evidence>
<dbReference type="InterPro" id="IPR036116">
    <property type="entry name" value="FN3_sf"/>
</dbReference>
<dbReference type="Proteomes" id="UP000823612">
    <property type="component" value="Unassembled WGS sequence"/>
</dbReference>
<protein>
    <submittedName>
        <fullName evidence="2">T9SS type A sorting domain-containing protein</fullName>
    </submittedName>
</protein>
<feature type="domain" description="Secretion system C-terminal sorting" evidence="1">
    <location>
        <begin position="915"/>
        <end position="981"/>
    </location>
</feature>
<dbReference type="SUPFAM" id="SSF101898">
    <property type="entry name" value="NHL repeat"/>
    <property type="match status" value="1"/>
</dbReference>
<dbReference type="EMBL" id="JADIMZ010000145">
    <property type="protein sequence ID" value="MBO8433515.1"/>
    <property type="molecule type" value="Genomic_DNA"/>
</dbReference>
<dbReference type="InterPro" id="IPR013783">
    <property type="entry name" value="Ig-like_fold"/>
</dbReference>
<dbReference type="Pfam" id="PF18962">
    <property type="entry name" value="Por_Secre_tail"/>
    <property type="match status" value="1"/>
</dbReference>
<comment type="caution">
    <text evidence="2">The sequence shown here is derived from an EMBL/GenBank/DDBJ whole genome shotgun (WGS) entry which is preliminary data.</text>
</comment>
<dbReference type="InterPro" id="IPR026444">
    <property type="entry name" value="Secre_tail"/>
</dbReference>